<accession>A0A2S9T8S4</accession>
<name>A0A2S9T8S4_9BACT</name>
<dbReference type="Proteomes" id="UP000239151">
    <property type="component" value="Unassembled WGS sequence"/>
</dbReference>
<feature type="signal peptide" evidence="1">
    <location>
        <begin position="1"/>
        <end position="22"/>
    </location>
</feature>
<organism evidence="2 3">
    <name type="scientific">Aliarcobacter cryaerophilus</name>
    <dbReference type="NCBI Taxonomy" id="28198"/>
    <lineage>
        <taxon>Bacteria</taxon>
        <taxon>Pseudomonadati</taxon>
        <taxon>Campylobacterota</taxon>
        <taxon>Epsilonproteobacteria</taxon>
        <taxon>Campylobacterales</taxon>
        <taxon>Arcobacteraceae</taxon>
        <taxon>Aliarcobacter</taxon>
    </lineage>
</organism>
<dbReference type="AlphaFoldDB" id="A0A2S9T8S4"/>
<protein>
    <submittedName>
        <fullName evidence="2">Uncharacterized protein</fullName>
    </submittedName>
</protein>
<gene>
    <name evidence="2" type="ORF">CJ670_09540</name>
</gene>
<evidence type="ECO:0000313" key="3">
    <source>
        <dbReference type="Proteomes" id="UP000239151"/>
    </source>
</evidence>
<dbReference type="EMBL" id="NXGI01000035">
    <property type="protein sequence ID" value="PRM95246.1"/>
    <property type="molecule type" value="Genomic_DNA"/>
</dbReference>
<feature type="chain" id="PRO_5015765958" evidence="1">
    <location>
        <begin position="23"/>
        <end position="71"/>
    </location>
</feature>
<comment type="caution">
    <text evidence="2">The sequence shown here is derived from an EMBL/GenBank/DDBJ whole genome shotgun (WGS) entry which is preliminary data.</text>
</comment>
<keyword evidence="1" id="KW-0732">Signal</keyword>
<evidence type="ECO:0000313" key="2">
    <source>
        <dbReference type="EMBL" id="PRM95246.1"/>
    </source>
</evidence>
<proteinExistence type="predicted"/>
<sequence>MKKIKIMAICTSLIIAFSSLNAEEKKPYVNGTMVTFDSFINTYYEREDLKKFLGTCDDKSKGYMFWTHCME</sequence>
<evidence type="ECO:0000256" key="1">
    <source>
        <dbReference type="SAM" id="SignalP"/>
    </source>
</evidence>
<reference evidence="2 3" key="1">
    <citation type="submission" date="2017-09" db="EMBL/GenBank/DDBJ databases">
        <title>Reassesment of A. cryaerophilus.</title>
        <authorList>
            <person name="Perez-Cataluna A."/>
            <person name="Collado L."/>
            <person name="Salgado O."/>
            <person name="Lefinanco V."/>
            <person name="Figueras M.J."/>
        </authorList>
    </citation>
    <scope>NUCLEOTIDE SEQUENCE [LARGE SCALE GENOMIC DNA]</scope>
    <source>
        <strain evidence="2 3">LMG 9065</strain>
    </source>
</reference>